<proteinExistence type="predicted"/>
<accession>A0ABV8A216</accession>
<keyword evidence="3" id="KW-1185">Reference proteome</keyword>
<dbReference type="Pfam" id="PF11306">
    <property type="entry name" value="DUF3108"/>
    <property type="match status" value="1"/>
</dbReference>
<evidence type="ECO:0000313" key="2">
    <source>
        <dbReference type="EMBL" id="MFC3853410.1"/>
    </source>
</evidence>
<reference evidence="3" key="1">
    <citation type="journal article" date="2019" name="Int. J. Syst. Evol. Microbiol.">
        <title>The Global Catalogue of Microorganisms (GCM) 10K type strain sequencing project: providing services to taxonomists for standard genome sequencing and annotation.</title>
        <authorList>
            <consortium name="The Broad Institute Genomics Platform"/>
            <consortium name="The Broad Institute Genome Sequencing Center for Infectious Disease"/>
            <person name="Wu L."/>
            <person name="Ma J."/>
        </authorList>
    </citation>
    <scope>NUCLEOTIDE SEQUENCE [LARGE SCALE GENOMIC DNA]</scope>
    <source>
        <strain evidence="3">IBRC 10765</strain>
    </source>
</reference>
<dbReference type="Proteomes" id="UP001595617">
    <property type="component" value="Unassembled WGS sequence"/>
</dbReference>
<feature type="chain" id="PRO_5046949318" evidence="1">
    <location>
        <begin position="24"/>
        <end position="250"/>
    </location>
</feature>
<evidence type="ECO:0000313" key="3">
    <source>
        <dbReference type="Proteomes" id="UP001595617"/>
    </source>
</evidence>
<keyword evidence="1" id="KW-0732">Signal</keyword>
<comment type="caution">
    <text evidence="2">The sequence shown here is derived from an EMBL/GenBank/DDBJ whole genome shotgun (WGS) entry which is preliminary data.</text>
</comment>
<gene>
    <name evidence="2" type="ORF">ACFOOG_11250</name>
</gene>
<feature type="signal peptide" evidence="1">
    <location>
        <begin position="1"/>
        <end position="23"/>
    </location>
</feature>
<evidence type="ECO:0000256" key="1">
    <source>
        <dbReference type="SAM" id="SignalP"/>
    </source>
</evidence>
<sequence>MTLKLRIKQRCFSFFLLATLLSAAVNGRTLVPFHIDLEGYQYAAVPVKVTGTQTLVQRGEGLWRLALELRGPLTRIEEWVDFRWVDGEPVPLEYRYNQRVPFNNESRRLRFEPEQQRIRVNLNDDAYTYPYDANVFDPLSYTLLLLNGLARGETEFQFSVIDRRNPRHYEFSIATDTSVNEPHAVVIAQRVPARGITYIVLDTQWQIPTHFLRWRNDKLDQQIRALEARVGDRNVSDLPHWSDPRSNLPS</sequence>
<organism evidence="2 3">
    <name type="scientific">Saccharospirillum mangrovi</name>
    <dbReference type="NCBI Taxonomy" id="2161747"/>
    <lineage>
        <taxon>Bacteria</taxon>
        <taxon>Pseudomonadati</taxon>
        <taxon>Pseudomonadota</taxon>
        <taxon>Gammaproteobacteria</taxon>
        <taxon>Oceanospirillales</taxon>
        <taxon>Saccharospirillaceae</taxon>
        <taxon>Saccharospirillum</taxon>
    </lineage>
</organism>
<dbReference type="EMBL" id="JBHRYR010000003">
    <property type="protein sequence ID" value="MFC3853410.1"/>
    <property type="molecule type" value="Genomic_DNA"/>
</dbReference>
<protein>
    <submittedName>
        <fullName evidence="2">DUF3108 domain-containing protein</fullName>
    </submittedName>
</protein>
<dbReference type="RefSeq" id="WP_380696536.1">
    <property type="nucleotide sequence ID" value="NZ_JBHRYR010000003.1"/>
</dbReference>
<name>A0ABV8A216_9GAMM</name>
<dbReference type="InterPro" id="IPR021457">
    <property type="entry name" value="DUF3108"/>
</dbReference>